<dbReference type="AlphaFoldDB" id="A0A0M4D3F7"/>
<sequence length="323" mass="34515">MDNRHLVEQAVKAGIKSYAESRRLLITPFIEKNFSFKGAWKINRCALGKDLLRAPANIAWAPVYFLAKMGGAASRKVGLKSLADRLCSAPPGFRTDVEREVEWLLYSDFLELPYECSGRKSEKNALLTHILAEGALIDLFEETLRPFAEMSKDSSLRMSLEKKLGTYVDNRKDVSELTAALMGMSAGLAAHKGVNLGAVGLGQATAGAIAHNVAVSNFLLGESIGGLYYAIFPGAAAASTGLIVGLTGGIAAALGVVSAFSGILADPVQKALGLHQRKLTRLVNAIENQLSGEGKEAYALREGYVARLLDFLDILMSVARAAT</sequence>
<dbReference type="KEGG" id="des:DSOUD_0121"/>
<proteinExistence type="predicted"/>
<dbReference type="STRING" id="1603606.DSOUD_0121"/>
<dbReference type="InterPro" id="IPR046575">
    <property type="entry name" value="DUF6635"/>
</dbReference>
<gene>
    <name evidence="1" type="ORF">DSOUD_0121</name>
</gene>
<reference evidence="1 2" key="1">
    <citation type="submission" date="2015-07" db="EMBL/GenBank/DDBJ databases">
        <title>Isolation and Genomic Characterization of a Novel Halophilic Metal-Reducing Deltaproteobacterium from the Deep Subsurface.</title>
        <authorList>
            <person name="Badalamenti J.P."/>
            <person name="Summers Z.M."/>
            <person name="Gralnick J.A."/>
            <person name="Bond D.R."/>
        </authorList>
    </citation>
    <scope>NUCLEOTIDE SEQUENCE [LARGE SCALE GENOMIC DNA]</scope>
    <source>
        <strain evidence="1 2">WTL</strain>
    </source>
</reference>
<protein>
    <submittedName>
        <fullName evidence="1">Uncharacterized protein</fullName>
    </submittedName>
</protein>
<dbReference type="PATRIC" id="fig|1603606.3.peg.137"/>
<dbReference type="EMBL" id="CP010802">
    <property type="protein sequence ID" value="ALC14922.1"/>
    <property type="molecule type" value="Genomic_DNA"/>
</dbReference>
<organism evidence="1 2">
    <name type="scientific">Desulfuromonas soudanensis</name>
    <dbReference type="NCBI Taxonomy" id="1603606"/>
    <lineage>
        <taxon>Bacteria</taxon>
        <taxon>Pseudomonadati</taxon>
        <taxon>Thermodesulfobacteriota</taxon>
        <taxon>Desulfuromonadia</taxon>
        <taxon>Desulfuromonadales</taxon>
        <taxon>Desulfuromonadaceae</taxon>
        <taxon>Desulfuromonas</taxon>
    </lineage>
</organism>
<name>A0A0M4D3F7_9BACT</name>
<evidence type="ECO:0000313" key="1">
    <source>
        <dbReference type="EMBL" id="ALC14922.1"/>
    </source>
</evidence>
<accession>A0A0M4D3F7</accession>
<dbReference type="OrthoDB" id="9342581at2"/>
<evidence type="ECO:0000313" key="2">
    <source>
        <dbReference type="Proteomes" id="UP000057158"/>
    </source>
</evidence>
<dbReference type="Proteomes" id="UP000057158">
    <property type="component" value="Chromosome"/>
</dbReference>
<dbReference type="RefSeq" id="WP_053549175.1">
    <property type="nucleotide sequence ID" value="NZ_CP010802.1"/>
</dbReference>
<dbReference type="Pfam" id="PF20340">
    <property type="entry name" value="DUF6635"/>
    <property type="match status" value="2"/>
</dbReference>
<keyword evidence="2" id="KW-1185">Reference proteome</keyword>